<evidence type="ECO:0000256" key="1">
    <source>
        <dbReference type="SAM" id="MobiDB-lite"/>
    </source>
</evidence>
<dbReference type="AlphaFoldDB" id="A6WC95"/>
<dbReference type="InterPro" id="IPR017519">
    <property type="entry name" value="CHP03085"/>
</dbReference>
<dbReference type="EMBL" id="CP000750">
    <property type="protein sequence ID" value="ABS04434.1"/>
    <property type="molecule type" value="Genomic_DNA"/>
</dbReference>
<dbReference type="HOGENOM" id="CLU_1287934_0_0_11"/>
<dbReference type="NCBIfam" id="TIGR03085">
    <property type="entry name" value="TIGR03085 family metal-binding protein"/>
    <property type="match status" value="1"/>
</dbReference>
<dbReference type="NCBIfam" id="TIGR03083">
    <property type="entry name" value="maleylpyruvate isomerase family mycothiol-dependent enzyme"/>
    <property type="match status" value="1"/>
</dbReference>
<evidence type="ECO:0000259" key="2">
    <source>
        <dbReference type="Pfam" id="PF11716"/>
    </source>
</evidence>
<reference evidence="4" key="1">
    <citation type="journal article" date="2008" name="PLoS ONE">
        <title>Survival in nuclear waste, extreme resistance, and potential applications gleaned from the genome sequence of Kineococcus radiotolerans SRS30216.</title>
        <authorList>
            <person name="Bagwell C.E."/>
            <person name="Bhat S."/>
            <person name="Hawkins G.M."/>
            <person name="Smith B.W."/>
            <person name="Biswas T."/>
            <person name="Hoover T.R."/>
            <person name="Saunders E."/>
            <person name="Han C.S."/>
            <person name="Tsodikov O.V."/>
            <person name="Shimkets L.J."/>
        </authorList>
    </citation>
    <scope>NUCLEOTIDE SEQUENCE [LARGE SCALE GENOMIC DNA]</scope>
    <source>
        <strain evidence="4">ATCC BAA-149 / DSM 14245 / SRS30216</strain>
    </source>
</reference>
<accession>A6WC95</accession>
<dbReference type="Pfam" id="PF11716">
    <property type="entry name" value="MDMPI_N"/>
    <property type="match status" value="1"/>
</dbReference>
<evidence type="ECO:0000313" key="3">
    <source>
        <dbReference type="EMBL" id="ABS04434.1"/>
    </source>
</evidence>
<gene>
    <name evidence="3" type="ordered locus">Krad_2970</name>
</gene>
<protein>
    <recommendedName>
        <fullName evidence="2">Mycothiol-dependent maleylpyruvate isomerase metal-binding domain-containing protein</fullName>
    </recommendedName>
</protein>
<evidence type="ECO:0000313" key="4">
    <source>
        <dbReference type="Proteomes" id="UP000001116"/>
    </source>
</evidence>
<proteinExistence type="predicted"/>
<name>A6WC95_KINRD</name>
<dbReference type="Proteomes" id="UP000001116">
    <property type="component" value="Chromosome"/>
</dbReference>
<dbReference type="InterPro" id="IPR017517">
    <property type="entry name" value="Maleyloyr_isom"/>
</dbReference>
<dbReference type="STRING" id="266940.Krad_2970"/>
<organism evidence="3 4">
    <name type="scientific">Kineococcus radiotolerans (strain ATCC BAA-149 / DSM 14245 / SRS30216)</name>
    <dbReference type="NCBI Taxonomy" id="266940"/>
    <lineage>
        <taxon>Bacteria</taxon>
        <taxon>Bacillati</taxon>
        <taxon>Actinomycetota</taxon>
        <taxon>Actinomycetes</taxon>
        <taxon>Kineosporiales</taxon>
        <taxon>Kineosporiaceae</taxon>
        <taxon>Kineococcus</taxon>
    </lineage>
</organism>
<keyword evidence="4" id="KW-1185">Reference proteome</keyword>
<sequence>MVSPPPRGAARRGWHDAAMTTPPAAPGHRDDARRERDALCDTASRVGPDAPTLCAGWDVRDLLVHLAVRDNRPDVVLGETVPPLRPHRDRVWAELAAQPFEDLVQRVRSGPRGPLRLPALDALVNSAEFFVHHEDVLRAQEGWAPRELPPGQAASLWRTVRVLGRVAYRRAGVGVVLVTPGGPRAVVRSAPDAVSLTGDPAELLLHAFGRRSRARVRVDGAPAVVQRFREAFPEQPPA</sequence>
<dbReference type="eggNOG" id="COG0243">
    <property type="taxonomic scope" value="Bacteria"/>
</dbReference>
<dbReference type="InterPro" id="IPR034660">
    <property type="entry name" value="DinB/YfiT-like"/>
</dbReference>
<dbReference type="SUPFAM" id="SSF109854">
    <property type="entry name" value="DinB/YfiT-like putative metalloenzymes"/>
    <property type="match status" value="1"/>
</dbReference>
<feature type="domain" description="Mycothiol-dependent maleylpyruvate isomerase metal-binding" evidence="2">
    <location>
        <begin position="31"/>
        <end position="110"/>
    </location>
</feature>
<feature type="region of interest" description="Disordered" evidence="1">
    <location>
        <begin position="1"/>
        <end position="34"/>
    </location>
</feature>
<dbReference type="GO" id="GO:0046872">
    <property type="term" value="F:metal ion binding"/>
    <property type="evidence" value="ECO:0007669"/>
    <property type="project" value="InterPro"/>
</dbReference>
<dbReference type="InterPro" id="IPR024344">
    <property type="entry name" value="MDMPI_metal-binding"/>
</dbReference>
<dbReference type="KEGG" id="kra:Krad_2970"/>